<feature type="compositionally biased region" description="Acidic residues" evidence="1">
    <location>
        <begin position="35"/>
        <end position="62"/>
    </location>
</feature>
<evidence type="ECO:0000313" key="3">
    <source>
        <dbReference type="Proteomes" id="UP001460270"/>
    </source>
</evidence>
<sequence>MLTSEGAHAVDQDKMVANASFSAVSSVSGSISDEPMSDSDVELDVEEIEEEEDEEEEEEEGEYLSKMADDVTHWSEAQFEERCTYVVKDTAVGSEVTTQSRRSDAAPESGVQVQSGRQRGTNAQREHNDSYNCRKEQLLNVVFIRKVVKVCATYANRSSTHIPRLTVSGASLSHLVRNRVQKLHFSCCYSRRCIYNR</sequence>
<organism evidence="2 3">
    <name type="scientific">Mugilogobius chulae</name>
    <name type="common">yellowstripe goby</name>
    <dbReference type="NCBI Taxonomy" id="88201"/>
    <lineage>
        <taxon>Eukaryota</taxon>
        <taxon>Metazoa</taxon>
        <taxon>Chordata</taxon>
        <taxon>Craniata</taxon>
        <taxon>Vertebrata</taxon>
        <taxon>Euteleostomi</taxon>
        <taxon>Actinopterygii</taxon>
        <taxon>Neopterygii</taxon>
        <taxon>Teleostei</taxon>
        <taxon>Neoteleostei</taxon>
        <taxon>Acanthomorphata</taxon>
        <taxon>Gobiaria</taxon>
        <taxon>Gobiiformes</taxon>
        <taxon>Gobioidei</taxon>
        <taxon>Gobiidae</taxon>
        <taxon>Gobionellinae</taxon>
        <taxon>Mugilogobius</taxon>
    </lineage>
</organism>
<dbReference type="AlphaFoldDB" id="A0AAW0ML09"/>
<evidence type="ECO:0000256" key="1">
    <source>
        <dbReference type="SAM" id="MobiDB-lite"/>
    </source>
</evidence>
<dbReference type="Proteomes" id="UP001460270">
    <property type="component" value="Unassembled WGS sequence"/>
</dbReference>
<dbReference type="EMBL" id="JBBPFD010000674">
    <property type="protein sequence ID" value="KAK7877772.1"/>
    <property type="molecule type" value="Genomic_DNA"/>
</dbReference>
<comment type="caution">
    <text evidence="2">The sequence shown here is derived from an EMBL/GenBank/DDBJ whole genome shotgun (WGS) entry which is preliminary data.</text>
</comment>
<gene>
    <name evidence="2" type="ORF">WMY93_030586</name>
</gene>
<protein>
    <submittedName>
        <fullName evidence="2">Uncharacterized protein</fullName>
    </submittedName>
</protein>
<evidence type="ECO:0000313" key="2">
    <source>
        <dbReference type="EMBL" id="KAK7877772.1"/>
    </source>
</evidence>
<feature type="region of interest" description="Disordered" evidence="1">
    <location>
        <begin position="95"/>
        <end position="128"/>
    </location>
</feature>
<accession>A0AAW0ML09</accession>
<feature type="compositionally biased region" description="Polar residues" evidence="1">
    <location>
        <begin position="111"/>
        <end position="123"/>
    </location>
</feature>
<keyword evidence="3" id="KW-1185">Reference proteome</keyword>
<reference evidence="3" key="1">
    <citation type="submission" date="2024-04" db="EMBL/GenBank/DDBJ databases">
        <title>Salinicola lusitanus LLJ914,a marine bacterium isolated from the Okinawa Trough.</title>
        <authorList>
            <person name="Li J."/>
        </authorList>
    </citation>
    <scope>NUCLEOTIDE SEQUENCE [LARGE SCALE GENOMIC DNA]</scope>
</reference>
<name>A0AAW0ML09_9GOBI</name>
<proteinExistence type="predicted"/>
<feature type="region of interest" description="Disordered" evidence="1">
    <location>
        <begin position="21"/>
        <end position="64"/>
    </location>
</feature>
<feature type="compositionally biased region" description="Low complexity" evidence="1">
    <location>
        <begin position="21"/>
        <end position="32"/>
    </location>
</feature>